<reference evidence="1" key="1">
    <citation type="submission" date="2022-11" db="EMBL/GenBank/DDBJ databases">
        <title>beta-Carotene-producing bacterium, Jeongeuplla avenae sp. nov., alleviates the salt stress of Arabidopsis seedlings.</title>
        <authorList>
            <person name="Jiang L."/>
            <person name="Lee J."/>
        </authorList>
    </citation>
    <scope>NUCLEOTIDE SEQUENCE</scope>
    <source>
        <strain evidence="1">DY_R2A_6</strain>
    </source>
</reference>
<protein>
    <submittedName>
        <fullName evidence="1">Uncharacterized protein</fullName>
    </submittedName>
</protein>
<keyword evidence="2" id="KW-1185">Reference proteome</keyword>
<dbReference type="Proteomes" id="UP001163223">
    <property type="component" value="Chromosome"/>
</dbReference>
<evidence type="ECO:0000313" key="1">
    <source>
        <dbReference type="EMBL" id="WAJ29559.1"/>
    </source>
</evidence>
<accession>A0ACD4NRW0</accession>
<dbReference type="EMBL" id="CP113520">
    <property type="protein sequence ID" value="WAJ29559.1"/>
    <property type="molecule type" value="Genomic_DNA"/>
</dbReference>
<sequence length="68" mass="7245">MAFPLNDVTVEENSRADSAWMIDAGGWHSEERDGAPIGTSPGRLAEQQVALPLCFGRFERGAVASIGV</sequence>
<proteinExistence type="predicted"/>
<organism evidence="1 2">
    <name type="scientific">Antarcticirhabdus aurantiaca</name>
    <dbReference type="NCBI Taxonomy" id="2606717"/>
    <lineage>
        <taxon>Bacteria</taxon>
        <taxon>Pseudomonadati</taxon>
        <taxon>Pseudomonadota</taxon>
        <taxon>Alphaproteobacteria</taxon>
        <taxon>Hyphomicrobiales</taxon>
        <taxon>Aurantimonadaceae</taxon>
        <taxon>Antarcticirhabdus</taxon>
    </lineage>
</organism>
<name>A0ACD4NRW0_9HYPH</name>
<gene>
    <name evidence="1" type="ORF">OXU80_04810</name>
</gene>
<evidence type="ECO:0000313" key="2">
    <source>
        <dbReference type="Proteomes" id="UP001163223"/>
    </source>
</evidence>